<evidence type="ECO:0000256" key="1">
    <source>
        <dbReference type="ARBA" id="ARBA00010193"/>
    </source>
</evidence>
<dbReference type="SUPFAM" id="SSF49758">
    <property type="entry name" value="Calpain large subunit, middle domain (domain III)"/>
    <property type="match status" value="2"/>
</dbReference>
<feature type="region of interest" description="Disordered" evidence="6">
    <location>
        <begin position="1"/>
        <end position="26"/>
    </location>
</feature>
<dbReference type="PANTHER" id="PTHR46143">
    <property type="entry name" value="CALPAIN-7"/>
    <property type="match status" value="1"/>
</dbReference>
<comment type="similarity">
    <text evidence="1">Belongs to the peptidase C2 family. PalB/RIM13 subfamily.</text>
</comment>
<evidence type="ECO:0000256" key="5">
    <source>
        <dbReference type="PROSITE-ProRule" id="PRU00239"/>
    </source>
</evidence>
<reference evidence="8 9" key="1">
    <citation type="submission" date="2018-01" db="EMBL/GenBank/DDBJ databases">
        <title>Harnessing the power of phylogenomics to disentangle the directionality and signatures of interkingdom host jumping in the parasitic fungal genus Tolypocladium.</title>
        <authorList>
            <person name="Quandt C.A."/>
            <person name="Patterson W."/>
            <person name="Spatafora J.W."/>
        </authorList>
    </citation>
    <scope>NUCLEOTIDE SEQUENCE [LARGE SCALE GENOMIC DNA]</scope>
    <source>
        <strain evidence="8 9">NRBC 100945</strain>
    </source>
</reference>
<evidence type="ECO:0000256" key="6">
    <source>
        <dbReference type="SAM" id="MobiDB-lite"/>
    </source>
</evidence>
<dbReference type="GO" id="GO:0006508">
    <property type="term" value="P:proteolysis"/>
    <property type="evidence" value="ECO:0007669"/>
    <property type="project" value="UniProtKB-KW"/>
</dbReference>
<evidence type="ECO:0000256" key="2">
    <source>
        <dbReference type="ARBA" id="ARBA00022670"/>
    </source>
</evidence>
<feature type="active site" evidence="5">
    <location>
        <position position="193"/>
    </location>
</feature>
<dbReference type="PANTHER" id="PTHR46143:SF1">
    <property type="entry name" value="CALPAIN-7"/>
    <property type="match status" value="1"/>
</dbReference>
<evidence type="ECO:0000256" key="4">
    <source>
        <dbReference type="ARBA" id="ARBA00022807"/>
    </source>
</evidence>
<keyword evidence="3 5" id="KW-0378">Hydrolase</keyword>
<dbReference type="InterPro" id="IPR038765">
    <property type="entry name" value="Papain-like_cys_pep_sf"/>
</dbReference>
<accession>A0A2S4L7N0</accession>
<evidence type="ECO:0000313" key="8">
    <source>
        <dbReference type="EMBL" id="POR38452.1"/>
    </source>
</evidence>
<dbReference type="Gene3D" id="3.90.70.10">
    <property type="entry name" value="Cysteine proteinases"/>
    <property type="match status" value="1"/>
</dbReference>
<evidence type="ECO:0000256" key="3">
    <source>
        <dbReference type="ARBA" id="ARBA00022801"/>
    </source>
</evidence>
<dbReference type="SMART" id="SM00230">
    <property type="entry name" value="CysPc"/>
    <property type="match status" value="1"/>
</dbReference>
<dbReference type="AlphaFoldDB" id="A0A2S4L7N0"/>
<feature type="active site" evidence="5">
    <location>
        <position position="360"/>
    </location>
</feature>
<proteinExistence type="inferred from homology"/>
<dbReference type="Pfam" id="PF00648">
    <property type="entry name" value="Peptidase_C2"/>
    <property type="match status" value="1"/>
</dbReference>
<sequence>MERRAQHADKSETRQDKTRPVANRRRRLQAAEALLARSRGDNRDALTHAIRAAELYMAAAGEAPSRPEAARLRRRCQELILHAEKLKAQQATPSSSSTQPDILRRASCLHGNDFPPWETDPLDDEFDVQPGVGLFTDDAVFTLSATQAENFAAWTRPADLFRLESDREKSKDEDAMMQLTNRCDLVQDITTDCSVVASLSAAVQVLVGRHAVLSSIMFPFDHAKRRPRLSASGKYVLRMNFNGCSRRVVVDDRLPASRTDRALFVVDRRNPRLLWPALLEKAYLKVRGGYDFPGSNSGTDLWVLTGWIPEQLFLHREDFDIDETWARIKGAHESQDVVLTLGTGRISAEEEQLMGLIGEHDYAVENLDSAADGSARNLLIKNPWCDGPVMAGTGRPGPRESEGDNTTWMTLEDVAQHFESMYLNWNPGLFAHRQDRHFTWEMPPKYLEASLVRNPQFTLSSPKGGSVWVLVSRHFVDAELDIARNRRGSMAAVARQLGFMSILVFDNQGKRVQVSDGATYRGPYVDSPQTLARLGSSPGKQYTIVVDQHEFPLSSYTFTMSLFSHAPLEVQEAEEKMSYFNEQLGSWSRRTAGGNSSCAAYFQNPQYRLSISKASPVSILLSTDNREVHVHIDLVWARGERATTVRVKDLVSSSGEYRRGCAVADVPMLEPGVYTMVCSTFEAGQMAAFAMRVASMAPVTLDPVPADAAGRLRTPLAAFRLPEGEERRRVPLNVSWLTRASVAVRSVLPPGAEDGGRQASSLMIRVSVVEGWGPGLVTIAVSGEGEFQEPVTAIRAPDFDMEPDRIQRRGMWLLIEYIGTHHTAWTINGEILSDSPVHVGAWEPL</sequence>
<dbReference type="Pfam" id="PF25435">
    <property type="entry name" value="PalB_C"/>
    <property type="match status" value="1"/>
</dbReference>
<dbReference type="InterPro" id="IPR022683">
    <property type="entry name" value="Calpain_III"/>
</dbReference>
<dbReference type="PROSITE" id="PS50203">
    <property type="entry name" value="CALPAIN_CAT"/>
    <property type="match status" value="1"/>
</dbReference>
<organism evidence="8 9">
    <name type="scientific">Tolypocladium paradoxum</name>
    <dbReference type="NCBI Taxonomy" id="94208"/>
    <lineage>
        <taxon>Eukaryota</taxon>
        <taxon>Fungi</taxon>
        <taxon>Dikarya</taxon>
        <taxon>Ascomycota</taxon>
        <taxon>Pezizomycotina</taxon>
        <taxon>Sordariomycetes</taxon>
        <taxon>Hypocreomycetidae</taxon>
        <taxon>Hypocreales</taxon>
        <taxon>Ophiocordycipitaceae</taxon>
        <taxon>Tolypocladium</taxon>
    </lineage>
</organism>
<dbReference type="InterPro" id="IPR022682">
    <property type="entry name" value="Calpain_domain_III"/>
</dbReference>
<comment type="caution">
    <text evidence="8">The sequence shown here is derived from an EMBL/GenBank/DDBJ whole genome shotgun (WGS) entry which is preliminary data.</text>
</comment>
<dbReference type="GO" id="GO:0004198">
    <property type="term" value="F:calcium-dependent cysteine-type endopeptidase activity"/>
    <property type="evidence" value="ECO:0007669"/>
    <property type="project" value="InterPro"/>
</dbReference>
<dbReference type="Pfam" id="PF01067">
    <property type="entry name" value="Calpain_III"/>
    <property type="match status" value="1"/>
</dbReference>
<dbReference type="InterPro" id="IPR001300">
    <property type="entry name" value="Peptidase_C2_calpain_cat"/>
</dbReference>
<name>A0A2S4L7N0_9HYPO</name>
<dbReference type="Proteomes" id="UP000237481">
    <property type="component" value="Unassembled WGS sequence"/>
</dbReference>
<dbReference type="InterPro" id="IPR036213">
    <property type="entry name" value="Calpain_III_sf"/>
</dbReference>
<protein>
    <submittedName>
        <fullName evidence="8">Calpain-like protease palB/cpr-8</fullName>
    </submittedName>
</protein>
<evidence type="ECO:0000259" key="7">
    <source>
        <dbReference type="PROSITE" id="PS50203"/>
    </source>
</evidence>
<dbReference type="EMBL" id="PKSG01000136">
    <property type="protein sequence ID" value="POR38452.1"/>
    <property type="molecule type" value="Genomic_DNA"/>
</dbReference>
<feature type="domain" description="Calpain catalytic" evidence="7">
    <location>
        <begin position="122"/>
        <end position="427"/>
    </location>
</feature>
<keyword evidence="4 5" id="KW-0788">Thiol protease</keyword>
<dbReference type="InterPro" id="IPR051297">
    <property type="entry name" value="PalB/RIM13"/>
</dbReference>
<dbReference type="STRING" id="94208.A0A2S4L7N0"/>
<dbReference type="Gene3D" id="2.60.120.380">
    <property type="match status" value="1"/>
</dbReference>
<keyword evidence="9" id="KW-1185">Reference proteome</keyword>
<dbReference type="OrthoDB" id="167576at2759"/>
<evidence type="ECO:0000313" key="9">
    <source>
        <dbReference type="Proteomes" id="UP000237481"/>
    </source>
</evidence>
<feature type="compositionally biased region" description="Basic and acidic residues" evidence="6">
    <location>
        <begin position="1"/>
        <end position="19"/>
    </location>
</feature>
<dbReference type="SUPFAM" id="SSF54001">
    <property type="entry name" value="Cysteine proteinases"/>
    <property type="match status" value="1"/>
</dbReference>
<feature type="active site" evidence="5">
    <location>
        <position position="382"/>
    </location>
</feature>
<gene>
    <name evidence="8" type="ORF">TPAR_01340</name>
</gene>
<keyword evidence="2 5" id="KW-0645">Protease</keyword>
<dbReference type="SMART" id="SM00720">
    <property type="entry name" value="calpain_III"/>
    <property type="match status" value="1"/>
</dbReference>